<dbReference type="AlphaFoldDB" id="A0A151ZDS5"/>
<dbReference type="OMA" id="THNEYVI"/>
<evidence type="ECO:0000259" key="18">
    <source>
        <dbReference type="PROSITE" id="PS51059"/>
    </source>
</evidence>
<dbReference type="SMART" id="SM01336">
    <property type="entry name" value="zf-PARP"/>
    <property type="match status" value="1"/>
</dbReference>
<dbReference type="InterPro" id="IPR012317">
    <property type="entry name" value="Poly(ADP-ribose)pol_cat_dom"/>
</dbReference>
<keyword evidence="22" id="KW-1185">Reference proteome</keyword>
<dbReference type="GO" id="GO:0003677">
    <property type="term" value="F:DNA binding"/>
    <property type="evidence" value="ECO:0007669"/>
    <property type="project" value="UniProtKB-KW"/>
</dbReference>
<dbReference type="GO" id="GO:0070212">
    <property type="term" value="P:protein poly-ADP-ribosylation"/>
    <property type="evidence" value="ECO:0007669"/>
    <property type="project" value="TreeGrafter"/>
</dbReference>
<dbReference type="GO" id="GO:0006302">
    <property type="term" value="P:double-strand break repair"/>
    <property type="evidence" value="ECO:0007669"/>
    <property type="project" value="TreeGrafter"/>
</dbReference>
<feature type="compositionally biased region" description="Low complexity" evidence="16">
    <location>
        <begin position="240"/>
        <end position="253"/>
    </location>
</feature>
<evidence type="ECO:0000256" key="1">
    <source>
        <dbReference type="ARBA" id="ARBA00004123"/>
    </source>
</evidence>
<comment type="catalytic activity">
    <reaction evidence="14">
        <text>NAD(+) + (ADP-D-ribosyl)n-acceptor = nicotinamide + (ADP-D-ribosyl)n+1-acceptor + H(+).</text>
        <dbReference type="EC" id="2.4.2.30"/>
    </reaction>
</comment>
<evidence type="ECO:0000256" key="12">
    <source>
        <dbReference type="ARBA" id="ARBA00023242"/>
    </source>
</evidence>
<dbReference type="Gene3D" id="3.90.228.10">
    <property type="match status" value="1"/>
</dbReference>
<reference evidence="21 22" key="1">
    <citation type="submission" date="2015-12" db="EMBL/GenBank/DDBJ databases">
        <title>Dictyostelia acquired genes for synthesis and detection of signals that induce cell-type specialization by lateral gene transfer from prokaryotes.</title>
        <authorList>
            <person name="Gloeckner G."/>
            <person name="Schaap P."/>
        </authorList>
    </citation>
    <scope>NUCLEOTIDE SEQUENCE [LARGE SCALE GENOMIC DNA]</scope>
    <source>
        <strain evidence="21 22">TK</strain>
    </source>
</reference>
<evidence type="ECO:0000259" key="17">
    <source>
        <dbReference type="PROSITE" id="PS50064"/>
    </source>
</evidence>
<evidence type="ECO:0000313" key="22">
    <source>
        <dbReference type="Proteomes" id="UP000076078"/>
    </source>
</evidence>
<dbReference type="OrthoDB" id="429950at2759"/>
<keyword evidence="2 15" id="KW-0328">Glycosyltransferase</keyword>
<keyword evidence="7" id="KW-0013">ADP-ribosylation</keyword>
<dbReference type="EC" id="2.4.2.-" evidence="15"/>
<dbReference type="Gene3D" id="3.30.1740.10">
    <property type="entry name" value="Zinc finger, PARP-type"/>
    <property type="match status" value="1"/>
</dbReference>
<feature type="region of interest" description="Disordered" evidence="16">
    <location>
        <begin position="223"/>
        <end position="254"/>
    </location>
</feature>
<accession>A0A151ZDS5</accession>
<evidence type="ECO:0000256" key="9">
    <source>
        <dbReference type="ARBA" id="ARBA00022833"/>
    </source>
</evidence>
<feature type="domain" description="WGR" evidence="20">
    <location>
        <begin position="282"/>
        <end position="385"/>
    </location>
</feature>
<dbReference type="Pfam" id="PF00645">
    <property type="entry name" value="zf-PARP"/>
    <property type="match status" value="1"/>
</dbReference>
<keyword evidence="12" id="KW-0539">Nucleus</keyword>
<evidence type="ECO:0000256" key="10">
    <source>
        <dbReference type="ARBA" id="ARBA00023027"/>
    </source>
</evidence>
<dbReference type="SMART" id="SM01335">
    <property type="entry name" value="PADR1"/>
    <property type="match status" value="1"/>
</dbReference>
<dbReference type="Pfam" id="PF08063">
    <property type="entry name" value="Zn_ribbon_PADR1"/>
    <property type="match status" value="1"/>
</dbReference>
<dbReference type="SUPFAM" id="SSF47587">
    <property type="entry name" value="Domain of poly(ADP-ribose) polymerase"/>
    <property type="match status" value="1"/>
</dbReference>
<keyword evidence="5" id="KW-0479">Metal-binding</keyword>
<dbReference type="Pfam" id="PF05406">
    <property type="entry name" value="WGR"/>
    <property type="match status" value="1"/>
</dbReference>
<dbReference type="CDD" id="cd07997">
    <property type="entry name" value="WGR_PARP"/>
    <property type="match status" value="1"/>
</dbReference>
<dbReference type="Pfam" id="PF02877">
    <property type="entry name" value="PARP_reg"/>
    <property type="match status" value="1"/>
</dbReference>
<dbReference type="InterPro" id="IPR036957">
    <property type="entry name" value="Znf_PARP_sf"/>
</dbReference>
<dbReference type="PROSITE" id="PS52007">
    <property type="entry name" value="PADR1"/>
    <property type="match status" value="1"/>
</dbReference>
<evidence type="ECO:0000256" key="4">
    <source>
        <dbReference type="ARBA" id="ARBA00022695"/>
    </source>
</evidence>
<dbReference type="InterPro" id="IPR001510">
    <property type="entry name" value="Znf_PARP"/>
</dbReference>
<gene>
    <name evidence="21" type="ORF">DLAC_06936</name>
</gene>
<dbReference type="PROSITE" id="PS51059">
    <property type="entry name" value="PARP_CATALYTIC"/>
    <property type="match status" value="1"/>
</dbReference>
<keyword evidence="4" id="KW-0548">Nucleotidyltransferase</keyword>
<dbReference type="STRING" id="361077.A0A151ZDS5"/>
<dbReference type="InterPro" id="IPR004102">
    <property type="entry name" value="Poly(ADP-ribose)pol_reg_dom"/>
</dbReference>
<evidence type="ECO:0000256" key="13">
    <source>
        <dbReference type="ARBA" id="ARBA00024347"/>
    </source>
</evidence>
<evidence type="ECO:0000256" key="14">
    <source>
        <dbReference type="ARBA" id="ARBA00033987"/>
    </source>
</evidence>
<protein>
    <recommendedName>
        <fullName evidence="15">Poly [ADP-ribose] polymerase</fullName>
        <shortName evidence="15">PARP</shortName>
        <ecNumber evidence="15">2.4.2.-</ecNumber>
    </recommendedName>
</protein>
<dbReference type="SMART" id="SM00773">
    <property type="entry name" value="WGR"/>
    <property type="match status" value="1"/>
</dbReference>
<keyword evidence="10 15" id="KW-0520">NAD</keyword>
<dbReference type="InterPro" id="IPR036616">
    <property type="entry name" value="Poly(ADP-ribose)pol_reg_dom_sf"/>
</dbReference>
<name>A0A151ZDS5_TIELA</name>
<dbReference type="InParanoid" id="A0A151ZDS5"/>
<dbReference type="InterPro" id="IPR012982">
    <property type="entry name" value="PARP1-like_PADR1_Zn_ribbon"/>
</dbReference>
<organism evidence="21 22">
    <name type="scientific">Tieghemostelium lacteum</name>
    <name type="common">Slime mold</name>
    <name type="synonym">Dictyostelium lacteum</name>
    <dbReference type="NCBI Taxonomy" id="361077"/>
    <lineage>
        <taxon>Eukaryota</taxon>
        <taxon>Amoebozoa</taxon>
        <taxon>Evosea</taxon>
        <taxon>Eumycetozoa</taxon>
        <taxon>Dictyostelia</taxon>
        <taxon>Dictyosteliales</taxon>
        <taxon>Raperosteliaceae</taxon>
        <taxon>Tieghemostelium</taxon>
    </lineage>
</organism>
<keyword evidence="3 15" id="KW-0808">Transferase</keyword>
<dbReference type="Gene3D" id="1.20.142.10">
    <property type="entry name" value="Poly(ADP-ribose) polymerase, regulatory domain"/>
    <property type="match status" value="1"/>
</dbReference>
<comment type="similarity">
    <text evidence="13">Belongs to the ARTD/PARP family.</text>
</comment>
<dbReference type="SUPFAM" id="SSF56399">
    <property type="entry name" value="ADP-ribosylation"/>
    <property type="match status" value="1"/>
</dbReference>
<keyword evidence="11" id="KW-0238">DNA-binding</keyword>
<sequence length="758" mass="86026">MSNKEELKTSVEYSKSNRSSCKKCKGSLPVDSIRIGLETKSRVWDGYDVYWYHVKCFQFSTVHYLKQLKHFDLLRWEDQMKLRELIGDKSEIKNQMEKENYYNDIWKIKDSLAAELKPAQIKTIVPLNYQLDSLSPAQVLHVVAEGMSYGRVGPCPNCNCLTVLFDGEGYYCKGWVSSFSRCDWFGPECKRYRFQLPKDGKLKSKFLSSYTFPHHHPFEELSSDYKPPAHVNSGNGEGASVTSEDGTTSSDSGIFKFRANPPSTGSALLKINEEFSQYSSASKEIVIEQTQEYGYQPYNISLSMTDLMTNNNSYYILQLIKSGKSYYCFCKWGRVGQKSGSGGGATDHKFSTLAEALDEFKEKFLDKTGCNWDLRSRYSKLPGKYFVVELDESDAAHSTGLETSIQQMDIRESTLPPRVQSLVQSIFDEKLMKQQLANLQFDSQKMPLGKISLKQVQMAYKILTEIQDLIEQPTTTKSQFSDASSRFYTMIPHSFGFSAPPLIDNKKLLLEKMKLVDMMSEIEVINTLKQRLAASSSGNSLDDQYTQLKSAISPVDKDSYLYRKIEEMSLSTVDETEPFTVEIMDIYECKREGEEQRYIEKWEYNHNKMMLWHGSRNTNFAGILSQGLRIAPKESPKTGYRFGKGVYLADCLSVSAGYCGTTRDNPYGIVALSEVALGSSEALTQDQYMEKANDGYGSTKAMGSRSPSTFDDFNGISMMKGPIITHPVQSSVTHSEYVVYDVTQINIKYLLMIKINQK</sequence>
<dbReference type="GO" id="GO:0005730">
    <property type="term" value="C:nucleolus"/>
    <property type="evidence" value="ECO:0007669"/>
    <property type="project" value="TreeGrafter"/>
</dbReference>
<keyword evidence="8" id="KW-0863">Zinc-finger</keyword>
<dbReference type="EMBL" id="LODT01000031">
    <property type="protein sequence ID" value="KYQ92097.1"/>
    <property type="molecule type" value="Genomic_DNA"/>
</dbReference>
<dbReference type="GO" id="GO:0016779">
    <property type="term" value="F:nucleotidyltransferase activity"/>
    <property type="evidence" value="ECO:0007669"/>
    <property type="project" value="UniProtKB-KW"/>
</dbReference>
<dbReference type="PROSITE" id="PS51977">
    <property type="entry name" value="WGR"/>
    <property type="match status" value="1"/>
</dbReference>
<dbReference type="Gene3D" id="3.90.640.80">
    <property type="match status" value="1"/>
</dbReference>
<feature type="domain" description="PARP catalytic" evidence="18">
    <location>
        <begin position="539"/>
        <end position="758"/>
    </location>
</feature>
<evidence type="ECO:0000259" key="19">
    <source>
        <dbReference type="PROSITE" id="PS51060"/>
    </source>
</evidence>
<evidence type="ECO:0000256" key="15">
    <source>
        <dbReference type="RuleBase" id="RU362114"/>
    </source>
</evidence>
<evidence type="ECO:0000256" key="2">
    <source>
        <dbReference type="ARBA" id="ARBA00022676"/>
    </source>
</evidence>
<dbReference type="GO" id="GO:0003950">
    <property type="term" value="F:NAD+ poly-ADP-ribosyltransferase activity"/>
    <property type="evidence" value="ECO:0007669"/>
    <property type="project" value="UniProtKB-UniRule"/>
</dbReference>
<dbReference type="Pfam" id="PF00644">
    <property type="entry name" value="PARP"/>
    <property type="match status" value="1"/>
</dbReference>
<evidence type="ECO:0000256" key="5">
    <source>
        <dbReference type="ARBA" id="ARBA00022723"/>
    </source>
</evidence>
<dbReference type="InterPro" id="IPR008893">
    <property type="entry name" value="WGR_domain"/>
</dbReference>
<keyword evidence="9" id="KW-0862">Zinc</keyword>
<dbReference type="Proteomes" id="UP000076078">
    <property type="component" value="Unassembled WGS sequence"/>
</dbReference>
<dbReference type="PROSITE" id="PS50064">
    <property type="entry name" value="ZF_PARP_2"/>
    <property type="match status" value="1"/>
</dbReference>
<evidence type="ECO:0000259" key="20">
    <source>
        <dbReference type="PROSITE" id="PS51977"/>
    </source>
</evidence>
<keyword evidence="6" id="KW-0677">Repeat</keyword>
<dbReference type="GO" id="GO:1990404">
    <property type="term" value="F:NAD+-protein mono-ADP-ribosyltransferase activity"/>
    <property type="evidence" value="ECO:0007669"/>
    <property type="project" value="TreeGrafter"/>
</dbReference>
<evidence type="ECO:0000256" key="16">
    <source>
        <dbReference type="SAM" id="MobiDB-lite"/>
    </source>
</evidence>
<dbReference type="InterPro" id="IPR036930">
    <property type="entry name" value="WGR_dom_sf"/>
</dbReference>
<evidence type="ECO:0000256" key="8">
    <source>
        <dbReference type="ARBA" id="ARBA00022771"/>
    </source>
</evidence>
<dbReference type="InterPro" id="IPR050800">
    <property type="entry name" value="ARTD/PARP"/>
</dbReference>
<dbReference type="SUPFAM" id="SSF142921">
    <property type="entry name" value="WGR domain-like"/>
    <property type="match status" value="1"/>
</dbReference>
<dbReference type="FunFam" id="1.20.142.10:FF:000002">
    <property type="entry name" value="Poly [ADP-ribose] polymerase"/>
    <property type="match status" value="1"/>
</dbReference>
<dbReference type="FunCoup" id="A0A151ZDS5">
    <property type="interactions" value="81"/>
</dbReference>
<feature type="domain" description="PARP alpha-helical" evidence="19">
    <location>
        <begin position="412"/>
        <end position="530"/>
    </location>
</feature>
<evidence type="ECO:0000256" key="7">
    <source>
        <dbReference type="ARBA" id="ARBA00022765"/>
    </source>
</evidence>
<evidence type="ECO:0000256" key="11">
    <source>
        <dbReference type="ARBA" id="ARBA00023125"/>
    </source>
</evidence>
<evidence type="ECO:0000256" key="3">
    <source>
        <dbReference type="ARBA" id="ARBA00022679"/>
    </source>
</evidence>
<comment type="caution">
    <text evidence="21">The sequence shown here is derived from an EMBL/GenBank/DDBJ whole genome shotgun (WGS) entry which is preliminary data.</text>
</comment>
<evidence type="ECO:0000256" key="6">
    <source>
        <dbReference type="ARBA" id="ARBA00022737"/>
    </source>
</evidence>
<dbReference type="PROSITE" id="PS51060">
    <property type="entry name" value="PARP_ALPHA_HD"/>
    <property type="match status" value="1"/>
</dbReference>
<proteinExistence type="inferred from homology"/>
<feature type="domain" description="PARP-type" evidence="17">
    <location>
        <begin position="9"/>
        <end position="86"/>
    </location>
</feature>
<dbReference type="PANTHER" id="PTHR10459">
    <property type="entry name" value="DNA LIGASE"/>
    <property type="match status" value="1"/>
</dbReference>
<dbReference type="SUPFAM" id="SSF57716">
    <property type="entry name" value="Glucocorticoid receptor-like (DNA-binding domain)"/>
    <property type="match status" value="1"/>
</dbReference>
<evidence type="ECO:0000313" key="21">
    <source>
        <dbReference type="EMBL" id="KYQ92097.1"/>
    </source>
</evidence>
<dbReference type="PANTHER" id="PTHR10459:SF43">
    <property type="entry name" value="POLY [ADP-RIBOSE] POLYMERASE"/>
    <property type="match status" value="1"/>
</dbReference>
<dbReference type="GO" id="GO:0008270">
    <property type="term" value="F:zinc ion binding"/>
    <property type="evidence" value="ECO:0007669"/>
    <property type="project" value="UniProtKB-KW"/>
</dbReference>
<dbReference type="CDD" id="cd01437">
    <property type="entry name" value="parp_like"/>
    <property type="match status" value="1"/>
</dbReference>
<comment type="subcellular location">
    <subcellularLocation>
        <location evidence="1">Nucleus</location>
    </subcellularLocation>
</comment>